<dbReference type="OrthoDB" id="7339091at2"/>
<feature type="compositionally biased region" description="Pro residues" evidence="1">
    <location>
        <begin position="141"/>
        <end position="165"/>
    </location>
</feature>
<gene>
    <name evidence="2" type="ORF">AUP42_02225</name>
</gene>
<feature type="region of interest" description="Disordered" evidence="1">
    <location>
        <begin position="134"/>
        <end position="169"/>
    </location>
</feature>
<dbReference type="RefSeq" id="WP_062952385.1">
    <property type="nucleotide sequence ID" value="NZ_LPVY01000020.1"/>
</dbReference>
<organism evidence="2 3">
    <name type="scientific">Thalassospira lucentensis</name>
    <dbReference type="NCBI Taxonomy" id="168935"/>
    <lineage>
        <taxon>Bacteria</taxon>
        <taxon>Pseudomonadati</taxon>
        <taxon>Pseudomonadota</taxon>
        <taxon>Alphaproteobacteria</taxon>
        <taxon>Rhodospirillales</taxon>
        <taxon>Thalassospiraceae</taxon>
        <taxon>Thalassospira</taxon>
    </lineage>
</organism>
<proteinExistence type="predicted"/>
<comment type="caution">
    <text evidence="2">The sequence shown here is derived from an EMBL/GenBank/DDBJ whole genome shotgun (WGS) entry which is preliminary data.</text>
</comment>
<evidence type="ECO:0000256" key="1">
    <source>
        <dbReference type="SAM" id="MobiDB-lite"/>
    </source>
</evidence>
<accession>A0A154L3D4</accession>
<sequence>MAYADRISDLARTLAQYPTSVTITGSKIDIRTAKQLESLNAQISNDQSLARDGDTLIAAGSGKDAKALSQRIADAAPQVGNLLAAFGAQDAERFKTLSIMSKQKFDASAASRLQAEKRFADEVAKLMMQESQAVSALPTSPCGPKPQPTPTPTPSPGPSPSPSPVPSLDDVIASLPGYLPITIPDAVAGYDADSLAIASKAAGDAAIKLGVKTPDGITDYAIVYFTNGPETFDPKSDPQWAQEIIADKSLGTIDDRLAILLNASKAQQQSPDTLDTPSQETVPGQED</sequence>
<dbReference type="AlphaFoldDB" id="A0A154L3D4"/>
<evidence type="ECO:0000313" key="2">
    <source>
        <dbReference type="EMBL" id="KZB62892.1"/>
    </source>
</evidence>
<evidence type="ECO:0000313" key="3">
    <source>
        <dbReference type="Proteomes" id="UP000076335"/>
    </source>
</evidence>
<reference evidence="2 3" key="1">
    <citation type="submission" date="2015-12" db="EMBL/GenBank/DDBJ databases">
        <title>Genome sequence of Thalassospira lucentensis MCCC 1A02072.</title>
        <authorList>
            <person name="Lu L."/>
            <person name="Lai Q."/>
            <person name="Shao Z."/>
            <person name="Qian P."/>
        </authorList>
    </citation>
    <scope>NUCLEOTIDE SEQUENCE [LARGE SCALE GENOMIC DNA]</scope>
    <source>
        <strain evidence="2 3">MCCC 1A02072</strain>
    </source>
</reference>
<feature type="region of interest" description="Disordered" evidence="1">
    <location>
        <begin position="264"/>
        <end position="287"/>
    </location>
</feature>
<protein>
    <submittedName>
        <fullName evidence="2">Uncharacterized protein</fullName>
    </submittedName>
</protein>
<dbReference type="Proteomes" id="UP000076335">
    <property type="component" value="Unassembled WGS sequence"/>
</dbReference>
<dbReference type="EMBL" id="LPVY01000020">
    <property type="protein sequence ID" value="KZB62892.1"/>
    <property type="molecule type" value="Genomic_DNA"/>
</dbReference>
<name>A0A154L3D4_9PROT</name>